<protein>
    <submittedName>
        <fullName evidence="4">NAD(P)H dehydrogenase</fullName>
    </submittedName>
</protein>
<gene>
    <name evidence="4" type="ORF">PTE30175_01839</name>
</gene>
<dbReference type="AlphaFoldDB" id="A0A5E4UAF7"/>
<evidence type="ECO:0000256" key="2">
    <source>
        <dbReference type="ARBA" id="ARBA00023002"/>
    </source>
</evidence>
<keyword evidence="5" id="KW-1185">Reference proteome</keyword>
<organism evidence="4 5">
    <name type="scientific">Pandoraea terrae</name>
    <dbReference type="NCBI Taxonomy" id="1537710"/>
    <lineage>
        <taxon>Bacteria</taxon>
        <taxon>Pseudomonadati</taxon>
        <taxon>Pseudomonadota</taxon>
        <taxon>Betaproteobacteria</taxon>
        <taxon>Burkholderiales</taxon>
        <taxon>Burkholderiaceae</taxon>
        <taxon>Pandoraea</taxon>
    </lineage>
</organism>
<dbReference type="GO" id="GO:0003955">
    <property type="term" value="F:NAD(P)H dehydrogenase (quinone) activity"/>
    <property type="evidence" value="ECO:0007669"/>
    <property type="project" value="TreeGrafter"/>
</dbReference>
<evidence type="ECO:0000256" key="1">
    <source>
        <dbReference type="ARBA" id="ARBA00006252"/>
    </source>
</evidence>
<proteinExistence type="inferred from homology"/>
<feature type="domain" description="Flavodoxin-like fold" evidence="3">
    <location>
        <begin position="1"/>
        <end position="204"/>
    </location>
</feature>
<dbReference type="Pfam" id="PF02525">
    <property type="entry name" value="Flavodoxin_2"/>
    <property type="match status" value="1"/>
</dbReference>
<comment type="similarity">
    <text evidence="1">Belongs to the NAD(P)H dehydrogenase (quinone) family.</text>
</comment>
<accession>A0A5E4UAF7</accession>
<sequence>MNILIVHAHPEPKSFTAALKNAAVDTLTTAGHTVEVSDLYALNFNAVASAGDFDSRQNPDYLVYALEQRNGVKDDTLSKDILTEIDKVRSCDLLLLTFPIFWFSVPAILKGWIDRVFVSGAFYGGRRIYDHGGMTGKKALVCATLGGRPHMVSEGGIHGDLVAMLRPLLQGTLGYVGFDVLEPFFGYHIPYLDDAERHGILNEWYQALATLDSRSLLPMPSLRNYDETLALRRIVLA</sequence>
<dbReference type="InterPro" id="IPR029039">
    <property type="entry name" value="Flavoprotein-like_sf"/>
</dbReference>
<dbReference type="FunFam" id="3.40.50.360:FF:000054">
    <property type="entry name" value="NAD(P)H dehydrogenase, quinone 1"/>
    <property type="match status" value="1"/>
</dbReference>
<dbReference type="InterPro" id="IPR051545">
    <property type="entry name" value="NAD(P)H_dehydrogenase_qn"/>
</dbReference>
<dbReference type="Proteomes" id="UP000414233">
    <property type="component" value="Unassembled WGS sequence"/>
</dbReference>
<dbReference type="SUPFAM" id="SSF52218">
    <property type="entry name" value="Flavoproteins"/>
    <property type="match status" value="1"/>
</dbReference>
<dbReference type="InterPro" id="IPR003680">
    <property type="entry name" value="Flavodoxin_fold"/>
</dbReference>
<dbReference type="PANTHER" id="PTHR10204:SF34">
    <property type="entry name" value="NAD(P)H DEHYDROGENASE [QUINONE] 1 ISOFORM 1"/>
    <property type="match status" value="1"/>
</dbReference>
<dbReference type="OrthoDB" id="9798454at2"/>
<keyword evidence="2" id="KW-0560">Oxidoreductase</keyword>
<dbReference type="RefSeq" id="WP_150696759.1">
    <property type="nucleotide sequence ID" value="NZ_CABPRZ010000006.1"/>
</dbReference>
<dbReference type="PANTHER" id="PTHR10204">
    <property type="entry name" value="NAD P H OXIDOREDUCTASE-RELATED"/>
    <property type="match status" value="1"/>
</dbReference>
<reference evidence="4 5" key="1">
    <citation type="submission" date="2019-08" db="EMBL/GenBank/DDBJ databases">
        <authorList>
            <person name="Peeters C."/>
        </authorList>
    </citation>
    <scope>NUCLEOTIDE SEQUENCE [LARGE SCALE GENOMIC DNA]</scope>
    <source>
        <strain evidence="4 5">LMG 30175</strain>
    </source>
</reference>
<dbReference type="Gene3D" id="3.40.50.360">
    <property type="match status" value="1"/>
</dbReference>
<evidence type="ECO:0000313" key="5">
    <source>
        <dbReference type="Proteomes" id="UP000414233"/>
    </source>
</evidence>
<dbReference type="GO" id="GO:0005829">
    <property type="term" value="C:cytosol"/>
    <property type="evidence" value="ECO:0007669"/>
    <property type="project" value="TreeGrafter"/>
</dbReference>
<evidence type="ECO:0000259" key="3">
    <source>
        <dbReference type="Pfam" id="PF02525"/>
    </source>
</evidence>
<dbReference type="EMBL" id="CABPRZ010000006">
    <property type="protein sequence ID" value="VVD96623.1"/>
    <property type="molecule type" value="Genomic_DNA"/>
</dbReference>
<evidence type="ECO:0000313" key="4">
    <source>
        <dbReference type="EMBL" id="VVD96623.1"/>
    </source>
</evidence>
<name>A0A5E4UAF7_9BURK</name>